<dbReference type="RefSeq" id="XP_001891293.1">
    <property type="nucleotide sequence ID" value="XM_001891258.1"/>
</dbReference>
<dbReference type="Proteomes" id="UP000001194">
    <property type="component" value="Unassembled WGS sequence"/>
</dbReference>
<evidence type="ECO:0000256" key="4">
    <source>
        <dbReference type="ARBA" id="ARBA00024691"/>
    </source>
</evidence>
<dbReference type="InterPro" id="IPR039659">
    <property type="entry name" value="SPT5"/>
</dbReference>
<evidence type="ECO:0000313" key="10">
    <source>
        <dbReference type="Proteomes" id="UP000001194"/>
    </source>
</evidence>
<dbReference type="AlphaFoldDB" id="B0E525"/>
<dbReference type="STRING" id="486041.B0E525"/>
<evidence type="ECO:0000256" key="6">
    <source>
        <dbReference type="ARBA" id="ARBA00031006"/>
    </source>
</evidence>
<evidence type="ECO:0000256" key="2">
    <source>
        <dbReference type="ARBA" id="ARBA00006956"/>
    </source>
</evidence>
<feature type="domain" description="KOW" evidence="8">
    <location>
        <begin position="233"/>
        <end position="260"/>
    </location>
</feature>
<dbReference type="SUPFAM" id="SSF50104">
    <property type="entry name" value="Translation proteins SH3-like domain"/>
    <property type="match status" value="1"/>
</dbReference>
<dbReference type="KEGG" id="lbc:LACBIDRAFT_336312"/>
<dbReference type="GO" id="GO:0006357">
    <property type="term" value="P:regulation of transcription by RNA polymerase II"/>
    <property type="evidence" value="ECO:0007669"/>
    <property type="project" value="InterPro"/>
</dbReference>
<dbReference type="InterPro" id="IPR036735">
    <property type="entry name" value="NGN_dom_sf"/>
</dbReference>
<evidence type="ECO:0000256" key="1">
    <source>
        <dbReference type="ARBA" id="ARBA00004123"/>
    </source>
</evidence>
<dbReference type="GO" id="GO:0032784">
    <property type="term" value="P:regulation of DNA-templated transcription elongation"/>
    <property type="evidence" value="ECO:0007669"/>
    <property type="project" value="InterPro"/>
</dbReference>
<keyword evidence="10" id="KW-1185">Reference proteome</keyword>
<feature type="non-terminal residue" evidence="9">
    <location>
        <position position="1"/>
    </location>
</feature>
<dbReference type="InterPro" id="IPR005100">
    <property type="entry name" value="NGN-domain"/>
</dbReference>
<comment type="function">
    <text evidence="4">The SPT4-SPT5 complex mediates both activation and inhibition of transcription elongation, and plays a role in pre-mRNA processing. This complex seems to be important for the stability of the RNA polymerase II elongation machinery on the chromatin template but not for the inherent ability of this machinery to translocate down the gene.</text>
</comment>
<dbReference type="EMBL" id="DS547623">
    <property type="protein sequence ID" value="EDQ98056.1"/>
    <property type="molecule type" value="Genomic_DNA"/>
</dbReference>
<dbReference type="PANTHER" id="PTHR11125:SF14">
    <property type="entry name" value="TRANSCRIPTION ELONGATION FACTOR SPT5 HOMOLOG 1"/>
    <property type="match status" value="1"/>
</dbReference>
<dbReference type="Gene3D" id="2.30.30.30">
    <property type="match status" value="1"/>
</dbReference>
<dbReference type="SMART" id="SM00739">
    <property type="entry name" value="KOW"/>
    <property type="match status" value="1"/>
</dbReference>
<evidence type="ECO:0000256" key="5">
    <source>
        <dbReference type="ARBA" id="ARBA00029865"/>
    </source>
</evidence>
<dbReference type="InterPro" id="IPR014722">
    <property type="entry name" value="Rib_uL2_dom2"/>
</dbReference>
<sequence length="403" mass="44691">SPEVLGFLDLLDLKAEVSEAETDDQNDGDKDDLIDDNEDIDESISGDVHQNLLREALMPSDADAFWESFLEHITSHQDIGEDVQDIGKVSLWAVVVKPGYEEQIVFRIHRRLMDKRFSAHLRPPAVFGWKALPGRVFFEGGSKEIIRKVCNGISNVLASKTFNIPDPNPSIFTLPDTFQPKRHSWIGNGVKITDRDSRAGFGTIVDIKDNEAVVFLTTHDVTITVPFSSLRKHLKVGDEVRILLGDHQGVTGWVVNQDDDYVEVSPGNVEFFSSPFVFATESPESLTAAQNADERLQPPRPRELLTDFSYPLEPVPPPGTLASFLFPGLPLPDPQPSAAYPAALMQTPTIAGPSTPLPNSQDITSVTHFRVPMSCVTLPFVWTNFSESWSLEKVFILEAIFGI</sequence>
<organism evidence="10">
    <name type="scientific">Laccaria bicolor (strain S238N-H82 / ATCC MYA-4686)</name>
    <name type="common">Bicoloured deceiver</name>
    <name type="synonym">Laccaria laccata var. bicolor</name>
    <dbReference type="NCBI Taxonomy" id="486041"/>
    <lineage>
        <taxon>Eukaryota</taxon>
        <taxon>Fungi</taxon>
        <taxon>Dikarya</taxon>
        <taxon>Basidiomycota</taxon>
        <taxon>Agaricomycotina</taxon>
        <taxon>Agaricomycetes</taxon>
        <taxon>Agaricomycetidae</taxon>
        <taxon>Agaricales</taxon>
        <taxon>Agaricineae</taxon>
        <taxon>Hydnangiaceae</taxon>
        <taxon>Laccaria</taxon>
    </lineage>
</organism>
<accession>B0E525</accession>
<dbReference type="Pfam" id="PF03439">
    <property type="entry name" value="Spt5-NGN"/>
    <property type="match status" value="1"/>
</dbReference>
<dbReference type="PANTHER" id="PTHR11125">
    <property type="entry name" value="SUPPRESSOR OF TY 5"/>
    <property type="match status" value="1"/>
</dbReference>
<reference evidence="9 10" key="1">
    <citation type="journal article" date="2008" name="Nature">
        <title>The genome of Laccaria bicolor provides insights into mycorrhizal symbiosis.</title>
        <authorList>
            <person name="Martin F."/>
            <person name="Aerts A."/>
            <person name="Ahren D."/>
            <person name="Brun A."/>
            <person name="Danchin E.G.J."/>
            <person name="Duchaussoy F."/>
            <person name="Gibon J."/>
            <person name="Kohler A."/>
            <person name="Lindquist E."/>
            <person name="Pereda V."/>
            <person name="Salamov A."/>
            <person name="Shapiro H.J."/>
            <person name="Wuyts J."/>
            <person name="Blaudez D."/>
            <person name="Buee M."/>
            <person name="Brokstein P."/>
            <person name="Canbaeck B."/>
            <person name="Cohen D."/>
            <person name="Courty P.E."/>
            <person name="Coutinho P.M."/>
            <person name="Delaruelle C."/>
            <person name="Detter J.C."/>
            <person name="Deveau A."/>
            <person name="DiFazio S."/>
            <person name="Duplessis S."/>
            <person name="Fraissinet-Tachet L."/>
            <person name="Lucic E."/>
            <person name="Frey-Klett P."/>
            <person name="Fourrey C."/>
            <person name="Feussner I."/>
            <person name="Gay G."/>
            <person name="Grimwood J."/>
            <person name="Hoegger P.J."/>
            <person name="Jain P."/>
            <person name="Kilaru S."/>
            <person name="Labbe J."/>
            <person name="Lin Y.C."/>
            <person name="Legue V."/>
            <person name="Le Tacon F."/>
            <person name="Marmeisse R."/>
            <person name="Melayah D."/>
            <person name="Montanini B."/>
            <person name="Muratet M."/>
            <person name="Nehls U."/>
            <person name="Niculita-Hirzel H."/>
            <person name="Oudot-Le Secq M.P."/>
            <person name="Peter M."/>
            <person name="Quesneville H."/>
            <person name="Rajashekar B."/>
            <person name="Reich M."/>
            <person name="Rouhier N."/>
            <person name="Schmutz J."/>
            <person name="Yin T."/>
            <person name="Chalot M."/>
            <person name="Henrissat B."/>
            <person name="Kuees U."/>
            <person name="Lucas S."/>
            <person name="Van de Peer Y."/>
            <person name="Podila G.K."/>
            <person name="Polle A."/>
            <person name="Pukkila P.J."/>
            <person name="Richardson P.M."/>
            <person name="Rouze P."/>
            <person name="Sanders I.R."/>
            <person name="Stajich J.E."/>
            <person name="Tunlid A."/>
            <person name="Tuskan G."/>
            <person name="Grigoriev I.V."/>
        </authorList>
    </citation>
    <scope>NUCLEOTIDE SEQUENCE [LARGE SCALE GENOMIC DNA]</scope>
    <source>
        <strain evidence="10">S238N-H82 / ATCC MYA-4686</strain>
    </source>
</reference>
<evidence type="ECO:0000313" key="9">
    <source>
        <dbReference type="EMBL" id="EDQ98056.1"/>
    </source>
</evidence>
<dbReference type="GeneID" id="6086949"/>
<feature type="region of interest" description="Disordered" evidence="7">
    <location>
        <begin position="18"/>
        <end position="39"/>
    </location>
</feature>
<dbReference type="HOGENOM" id="CLU_684379_0_0_1"/>
<dbReference type="GO" id="GO:0006368">
    <property type="term" value="P:transcription elongation by RNA polymerase II"/>
    <property type="evidence" value="ECO:0007669"/>
    <property type="project" value="TreeGrafter"/>
</dbReference>
<dbReference type="InParanoid" id="B0E525"/>
<dbReference type="OrthoDB" id="3331983at2759"/>
<evidence type="ECO:0000259" key="8">
    <source>
        <dbReference type="SMART" id="SM00739"/>
    </source>
</evidence>
<gene>
    <name evidence="9" type="ORF">LACBIDRAFT_336312</name>
</gene>
<keyword evidence="3" id="KW-0539">Nucleus</keyword>
<dbReference type="Gene3D" id="3.30.70.940">
    <property type="entry name" value="NusG, N-terminal domain"/>
    <property type="match status" value="1"/>
</dbReference>
<proteinExistence type="inferred from homology"/>
<evidence type="ECO:0000256" key="7">
    <source>
        <dbReference type="SAM" id="MobiDB-lite"/>
    </source>
</evidence>
<dbReference type="InterPro" id="IPR005824">
    <property type="entry name" value="KOW"/>
</dbReference>
<comment type="subcellular location">
    <subcellularLocation>
        <location evidence="1">Nucleus</location>
    </subcellularLocation>
</comment>
<dbReference type="InterPro" id="IPR039385">
    <property type="entry name" value="NGN_Euk"/>
</dbReference>
<dbReference type="CDD" id="cd09888">
    <property type="entry name" value="NGN_Euk"/>
    <property type="match status" value="1"/>
</dbReference>
<dbReference type="GO" id="GO:0003729">
    <property type="term" value="F:mRNA binding"/>
    <property type="evidence" value="ECO:0007669"/>
    <property type="project" value="TreeGrafter"/>
</dbReference>
<comment type="similarity">
    <text evidence="2">Belongs to the SPT5 family.</text>
</comment>
<dbReference type="GO" id="GO:0032044">
    <property type="term" value="C:DSIF complex"/>
    <property type="evidence" value="ECO:0007669"/>
    <property type="project" value="TreeGrafter"/>
</dbReference>
<name>B0E525_LACBS</name>
<evidence type="ECO:0000256" key="3">
    <source>
        <dbReference type="ARBA" id="ARBA00023242"/>
    </source>
</evidence>
<dbReference type="InterPro" id="IPR008991">
    <property type="entry name" value="Translation_prot_SH3-like_sf"/>
</dbReference>
<protein>
    <recommendedName>
        <fullName evidence="5">Chromatin elongation factor SPT5</fullName>
    </recommendedName>
    <alternativeName>
        <fullName evidence="6">Chromatin elongation factor spt5</fullName>
    </alternativeName>
</protein>